<dbReference type="Proteomes" id="UP000515874">
    <property type="component" value="Segment"/>
</dbReference>
<keyword evidence="2" id="KW-1185">Reference proteome</keyword>
<protein>
    <submittedName>
        <fullName evidence="1">Uncharacterized protein</fullName>
    </submittedName>
</protein>
<evidence type="ECO:0000313" key="1">
    <source>
        <dbReference type="EMBL" id="QNJ57807.1"/>
    </source>
</evidence>
<accession>A0A7G8LKN5</accession>
<organism evidence="1 2">
    <name type="scientific">Gordonia phage Love</name>
    <dbReference type="NCBI Taxonomy" id="2762401"/>
    <lineage>
        <taxon>Viruses</taxon>
        <taxon>Duplodnaviria</taxon>
        <taxon>Heunggongvirae</taxon>
        <taxon>Uroviricota</taxon>
        <taxon>Caudoviricetes</taxon>
        <taxon>Stackebrandtviridae</taxon>
        <taxon>Schenleyvirinae</taxon>
        <taxon>Vividuovirus</taxon>
        <taxon>Vividuovirus love</taxon>
    </lineage>
</organism>
<proteinExistence type="predicted"/>
<dbReference type="RefSeq" id="YP_010109922.1">
    <property type="nucleotide sequence ID" value="NC_055864.1"/>
</dbReference>
<evidence type="ECO:0000313" key="2">
    <source>
        <dbReference type="Proteomes" id="UP000515874"/>
    </source>
</evidence>
<dbReference type="KEGG" id="vg:65128209"/>
<gene>
    <name evidence="1" type="primary">87</name>
    <name evidence="1" type="ORF">SEA_LOVE_87</name>
</gene>
<dbReference type="GeneID" id="65128209"/>
<name>A0A7G8LKN5_9CAUD</name>
<dbReference type="EMBL" id="MT723934">
    <property type="protein sequence ID" value="QNJ57807.1"/>
    <property type="molecule type" value="Genomic_DNA"/>
</dbReference>
<reference evidence="1 2" key="1">
    <citation type="submission" date="2020-07" db="EMBL/GenBank/DDBJ databases">
        <authorList>
            <person name="McAllister N."/>
            <person name="Young J."/>
            <person name="Gollmer S."/>
            <person name="Bannister O.B."/>
            <person name="Bush M.C."/>
            <person name="Haubner S."/>
            <person name="Krishnamurti J."/>
            <person name="Malandra H.A."/>
            <person name="Paule J.S."/>
            <person name="Scott J.D."/>
            <person name="Tumandao C.P."/>
            <person name="Butela K.A."/>
            <person name="Garlena R.A."/>
            <person name="Russell D.A."/>
            <person name="Pope W.H."/>
            <person name="Jacobs-Sera D."/>
            <person name="Hatfull G.F."/>
        </authorList>
    </citation>
    <scope>NUCLEOTIDE SEQUENCE [LARGE SCALE GENOMIC DNA]</scope>
</reference>
<sequence>MTNLDQPEPTPTRTVTDDMLMQVYLSGLISGAATLGVQSGIPPAIAEMVGRDLADKITGDPAAYAQLAEQVRLWADNPGKPKKSVIITACIATGKPRHES</sequence>